<name>A0ABR2QSF9_9ROSI</name>
<dbReference type="InterPro" id="IPR043128">
    <property type="entry name" value="Rev_trsase/Diguanyl_cyclase"/>
</dbReference>
<accession>A0ABR2QSF9</accession>
<protein>
    <recommendedName>
        <fullName evidence="1">Reverse transcriptase/retrotransposon-derived protein RNase H-like domain-containing protein</fullName>
    </recommendedName>
</protein>
<evidence type="ECO:0000313" key="3">
    <source>
        <dbReference type="Proteomes" id="UP001396334"/>
    </source>
</evidence>
<dbReference type="EMBL" id="JBBPBN010000033">
    <property type="protein sequence ID" value="KAK9003658.1"/>
    <property type="molecule type" value="Genomic_DNA"/>
</dbReference>
<dbReference type="PANTHER" id="PTHR34072">
    <property type="entry name" value="ENZYMATIC POLYPROTEIN-RELATED"/>
    <property type="match status" value="1"/>
</dbReference>
<reference evidence="2 3" key="1">
    <citation type="journal article" date="2024" name="G3 (Bethesda)">
        <title>Genome assembly of Hibiscus sabdariffa L. provides insights into metabolisms of medicinal natural products.</title>
        <authorList>
            <person name="Kim T."/>
        </authorList>
    </citation>
    <scope>NUCLEOTIDE SEQUENCE [LARGE SCALE GENOMIC DNA]</scope>
    <source>
        <strain evidence="2">TK-2024</strain>
        <tissue evidence="2">Old leaves</tissue>
    </source>
</reference>
<feature type="domain" description="Reverse transcriptase/retrotransposon-derived protein RNase H-like" evidence="1">
    <location>
        <begin position="115"/>
        <end position="206"/>
    </location>
</feature>
<dbReference type="PANTHER" id="PTHR34072:SF57">
    <property type="entry name" value="RNA-DIRECTED DNA POLYMERASE"/>
    <property type="match status" value="1"/>
</dbReference>
<dbReference type="Proteomes" id="UP001396334">
    <property type="component" value="Unassembled WGS sequence"/>
</dbReference>
<evidence type="ECO:0000259" key="1">
    <source>
        <dbReference type="Pfam" id="PF17919"/>
    </source>
</evidence>
<evidence type="ECO:0000313" key="2">
    <source>
        <dbReference type="EMBL" id="KAK9003658.1"/>
    </source>
</evidence>
<dbReference type="Pfam" id="PF17919">
    <property type="entry name" value="RT_RNaseH_2"/>
    <property type="match status" value="1"/>
</dbReference>
<dbReference type="InterPro" id="IPR043502">
    <property type="entry name" value="DNA/RNA_pol_sf"/>
</dbReference>
<proteinExistence type="predicted"/>
<sequence length="209" mass="23852">MDDFSTFGDDFTSCLINLENVLTRCEETNLVLNWEKCHFMVEEGIVIGHKISCRGMEVDRAKIDVINKLPQPTIVKGIHSFLGHAGFYRRFIQNISKITKPLFSLLDQGKQFEFDDACTEAFEVLKKKLVTTPMVAPPNCTLSFELMCDASDYAVGPVLQQRKGKLFHPIYYANKTLTDAKLITQPLKKELLTVIFAFDKFISYLIELK</sequence>
<dbReference type="SUPFAM" id="SSF56672">
    <property type="entry name" value="DNA/RNA polymerases"/>
    <property type="match status" value="1"/>
</dbReference>
<gene>
    <name evidence="2" type="ORF">V6N11_084293</name>
</gene>
<keyword evidence="3" id="KW-1185">Reference proteome</keyword>
<organism evidence="2 3">
    <name type="scientific">Hibiscus sabdariffa</name>
    <name type="common">roselle</name>
    <dbReference type="NCBI Taxonomy" id="183260"/>
    <lineage>
        <taxon>Eukaryota</taxon>
        <taxon>Viridiplantae</taxon>
        <taxon>Streptophyta</taxon>
        <taxon>Embryophyta</taxon>
        <taxon>Tracheophyta</taxon>
        <taxon>Spermatophyta</taxon>
        <taxon>Magnoliopsida</taxon>
        <taxon>eudicotyledons</taxon>
        <taxon>Gunneridae</taxon>
        <taxon>Pentapetalae</taxon>
        <taxon>rosids</taxon>
        <taxon>malvids</taxon>
        <taxon>Malvales</taxon>
        <taxon>Malvaceae</taxon>
        <taxon>Malvoideae</taxon>
        <taxon>Hibiscus</taxon>
    </lineage>
</organism>
<dbReference type="InterPro" id="IPR041577">
    <property type="entry name" value="RT_RNaseH_2"/>
</dbReference>
<comment type="caution">
    <text evidence="2">The sequence shown here is derived from an EMBL/GenBank/DDBJ whole genome shotgun (WGS) entry which is preliminary data.</text>
</comment>
<dbReference type="Gene3D" id="3.30.70.270">
    <property type="match status" value="2"/>
</dbReference>